<name>R0K3F0_ANAPL</name>
<keyword evidence="3" id="KW-1185">Reference proteome</keyword>
<evidence type="ECO:0000313" key="3">
    <source>
        <dbReference type="Proteomes" id="UP000296049"/>
    </source>
</evidence>
<evidence type="ECO:0000313" key="2">
    <source>
        <dbReference type="EMBL" id="EOB04591.1"/>
    </source>
</evidence>
<gene>
    <name evidence="2" type="ORF">Anapl_11253</name>
</gene>
<proteinExistence type="predicted"/>
<feature type="compositionally biased region" description="Polar residues" evidence="1">
    <location>
        <begin position="446"/>
        <end position="456"/>
    </location>
</feature>
<dbReference type="Proteomes" id="UP000296049">
    <property type="component" value="Unassembled WGS sequence"/>
</dbReference>
<reference evidence="3" key="1">
    <citation type="journal article" date="2013" name="Nat. Genet.">
        <title>The duck genome and transcriptome provide insight into an avian influenza virus reservoir species.</title>
        <authorList>
            <person name="Huang Y."/>
            <person name="Li Y."/>
            <person name="Burt D.W."/>
            <person name="Chen H."/>
            <person name="Zhang Y."/>
            <person name="Qian W."/>
            <person name="Kim H."/>
            <person name="Gan S."/>
            <person name="Zhao Y."/>
            <person name="Li J."/>
            <person name="Yi K."/>
            <person name="Feng H."/>
            <person name="Zhu P."/>
            <person name="Li B."/>
            <person name="Liu Q."/>
            <person name="Fairley S."/>
            <person name="Magor K.E."/>
            <person name="Du Z."/>
            <person name="Hu X."/>
            <person name="Goodman L."/>
            <person name="Tafer H."/>
            <person name="Vignal A."/>
            <person name="Lee T."/>
            <person name="Kim K.W."/>
            <person name="Sheng Z."/>
            <person name="An Y."/>
            <person name="Searle S."/>
            <person name="Herrero J."/>
            <person name="Groenen M.A."/>
            <person name="Crooijmans R.P."/>
            <person name="Faraut T."/>
            <person name="Cai Q."/>
            <person name="Webster R.G."/>
            <person name="Aldridge J.R."/>
            <person name="Warren W.C."/>
            <person name="Bartschat S."/>
            <person name="Kehr S."/>
            <person name="Marz M."/>
            <person name="Stadler P.F."/>
            <person name="Smith J."/>
            <person name="Kraus R.H."/>
            <person name="Zhao Y."/>
            <person name="Ren L."/>
            <person name="Fei J."/>
            <person name="Morisson M."/>
            <person name="Kaiser P."/>
            <person name="Griffin D.K."/>
            <person name="Rao M."/>
            <person name="Pitel F."/>
            <person name="Wang J."/>
            <person name="Li N."/>
        </authorList>
    </citation>
    <scope>NUCLEOTIDE SEQUENCE [LARGE SCALE GENOMIC DNA]</scope>
</reference>
<dbReference type="AlphaFoldDB" id="R0K3F0"/>
<feature type="region of interest" description="Disordered" evidence="1">
    <location>
        <begin position="786"/>
        <end position="818"/>
    </location>
</feature>
<feature type="region of interest" description="Disordered" evidence="1">
    <location>
        <begin position="428"/>
        <end position="460"/>
    </location>
</feature>
<dbReference type="PROSITE" id="PS51257">
    <property type="entry name" value="PROKAR_LIPOPROTEIN"/>
    <property type="match status" value="1"/>
</dbReference>
<organism evidence="2 3">
    <name type="scientific">Anas platyrhynchos</name>
    <name type="common">Mallard</name>
    <name type="synonym">Anas boschas</name>
    <dbReference type="NCBI Taxonomy" id="8839"/>
    <lineage>
        <taxon>Eukaryota</taxon>
        <taxon>Metazoa</taxon>
        <taxon>Chordata</taxon>
        <taxon>Craniata</taxon>
        <taxon>Vertebrata</taxon>
        <taxon>Euteleostomi</taxon>
        <taxon>Archelosauria</taxon>
        <taxon>Archosauria</taxon>
        <taxon>Dinosauria</taxon>
        <taxon>Saurischia</taxon>
        <taxon>Theropoda</taxon>
        <taxon>Coelurosauria</taxon>
        <taxon>Aves</taxon>
        <taxon>Neognathae</taxon>
        <taxon>Galloanserae</taxon>
        <taxon>Anseriformes</taxon>
        <taxon>Anatidae</taxon>
        <taxon>Anatinae</taxon>
        <taxon>Anas</taxon>
    </lineage>
</organism>
<dbReference type="EMBL" id="KB742774">
    <property type="protein sequence ID" value="EOB04591.1"/>
    <property type="molecule type" value="Genomic_DNA"/>
</dbReference>
<evidence type="ECO:0000256" key="1">
    <source>
        <dbReference type="SAM" id="MobiDB-lite"/>
    </source>
</evidence>
<sequence length="856" mass="92287">MKALHFGAHLMRATLVLTYITGASLHLFSFTSSCKLHSPVSDSQSLDRLFGAFGPNPIHLCSCGYLGTLLFQNSSCENTIDNDTFHLRATVCGTASHSPDESLSQLFTDVRATATDQQMRKRSGLDWPKWKFSIHSTSPEGMSWVDGPQVSDSLQKIIWCGRICLEPGSKLTSRAAKAFTTFEIVPEGEEGLARAKTKQPDRGLAEKHRYSLSPGFLLGTGRQGEKAMHPSRQSGGNAITGKCIQMYLSSCGARSQCRRGGAALATQRQRGLGRAEKWCARSGDPVQAQHVLRAEPQLALVMQLRPTGDAADTALRFVLGRTSDFFILDDNLATSAPSICAHAMLQPSSKHKEQAAGLRALHLTDVLLCDHFENPLAKRAAVSWTGLRGSQQIAPDPRVLVSEVLTACNNSFSLDVLGAENFRGRGMKQGTDASAYASSGRHEGTRSSLHASQVSESGADAASLEEKAGAICSLQGHERLFLTPSTAVRVTLLQKTALRLLEKTGKSETCLPSCSPHSAATCMRRHVAIDLQGDAPVASLLPDVPPPQFQTPFLHPGSCVAVPDPIAPRPSAQRQGHAVMMAKDGCAPTKLLPPSPQGGDCSLLLMAGMAALPQTSPQWLFLHRASLPRDFAHSDAGQVTAEGQRGKCQCLQPAVASCLLTAMGSPVHSDSAAVLLGWEGCKVRCLPGNFSYSQKHQETLQVKSVIPHHVYFTQEYVNSCPKRFAPIPQGKPSYIQTLDVQLKTDANTEIIKTMLNKNLANQCVRNVASRKFKVIQHDMDLVRLSTPVSEDAHPTASERGNGEGVDSAATPQCSGGLLSPPRHTEALLQCGSSQNLEGTQRNLKGKEVRLNSYVYF</sequence>
<accession>R0K3F0</accession>
<protein>
    <submittedName>
        <fullName evidence="2">Uncharacterized protein</fullName>
    </submittedName>
</protein>